<feature type="region of interest" description="Disordered" evidence="1">
    <location>
        <begin position="1"/>
        <end position="27"/>
    </location>
</feature>
<organism evidence="3 4">
    <name type="scientific">Agromyces fucosus</name>
    <dbReference type="NCBI Taxonomy" id="41985"/>
    <lineage>
        <taxon>Bacteria</taxon>
        <taxon>Bacillati</taxon>
        <taxon>Actinomycetota</taxon>
        <taxon>Actinomycetes</taxon>
        <taxon>Micrococcales</taxon>
        <taxon>Microbacteriaceae</taxon>
        <taxon>Agromyces</taxon>
    </lineage>
</organism>
<dbReference type="AlphaFoldDB" id="A0A4Q2JNL2"/>
<protein>
    <submittedName>
        <fullName evidence="3">Uncharacterized protein</fullName>
    </submittedName>
</protein>
<reference evidence="3 4" key="1">
    <citation type="submission" date="2019-01" db="EMBL/GenBank/DDBJ databases">
        <authorList>
            <person name="Li J."/>
        </authorList>
    </citation>
    <scope>NUCLEOTIDE SEQUENCE [LARGE SCALE GENOMIC DNA]</scope>
    <source>
        <strain evidence="3 4">CCUG 35506</strain>
    </source>
</reference>
<dbReference type="OrthoDB" id="4976927at2"/>
<gene>
    <name evidence="3" type="ORF">ESP57_06280</name>
</gene>
<keyword evidence="2" id="KW-0472">Membrane</keyword>
<proteinExistence type="predicted"/>
<sequence>MTLESVPSATLDPIGPSPSGRDIPPSRRSRAATAWTVVGVAIFLLLSAAVLAATAIANLRFDAAVVAHRAAVADAAAAGESAAAVEADAGASAEIAAAALAAPDPLVDAAAKSALATAAGELDTLMAAAPETEFAEPNRPLSRPVWFADLDAASELLNGETRRLTDLAADADAYAADLTVADETVTVSGDAYIEAIAPVAAAVEGANGSARNVERIEFRNSVEQLASSAWGYDAAARIDAYVAAAAALQSTHAAEEAEKAGPLYDRRVAVETYARSIAGGVLLEFDWAPIVIGYGDNGSAGGTATWDTWEGGLSTITLSNSIAEQWGDPVMAALVTHEVGHAITSKCYDLVGEYADDNEPWAVAWAIGMGHTDPNGNGEWLYGRPSDELIERSKGCR</sequence>
<feature type="transmembrane region" description="Helical" evidence="2">
    <location>
        <begin position="34"/>
        <end position="59"/>
    </location>
</feature>
<dbReference type="EMBL" id="SDPO01000002">
    <property type="protein sequence ID" value="RXZ48604.1"/>
    <property type="molecule type" value="Genomic_DNA"/>
</dbReference>
<evidence type="ECO:0000256" key="2">
    <source>
        <dbReference type="SAM" id="Phobius"/>
    </source>
</evidence>
<evidence type="ECO:0000256" key="1">
    <source>
        <dbReference type="SAM" id="MobiDB-lite"/>
    </source>
</evidence>
<evidence type="ECO:0000313" key="4">
    <source>
        <dbReference type="Proteomes" id="UP000292935"/>
    </source>
</evidence>
<keyword evidence="4" id="KW-1185">Reference proteome</keyword>
<evidence type="ECO:0000313" key="3">
    <source>
        <dbReference type="EMBL" id="RXZ48604.1"/>
    </source>
</evidence>
<comment type="caution">
    <text evidence="3">The sequence shown here is derived from an EMBL/GenBank/DDBJ whole genome shotgun (WGS) entry which is preliminary data.</text>
</comment>
<accession>A0A4Q2JNL2</accession>
<keyword evidence="2" id="KW-0812">Transmembrane</keyword>
<dbReference type="Proteomes" id="UP000292935">
    <property type="component" value="Unassembled WGS sequence"/>
</dbReference>
<dbReference type="RefSeq" id="WP_129230948.1">
    <property type="nucleotide sequence ID" value="NZ_SDPO01000002.1"/>
</dbReference>
<keyword evidence="2" id="KW-1133">Transmembrane helix</keyword>
<name>A0A4Q2JNL2_9MICO</name>